<name>A0A6V7VP26_MELEN</name>
<dbReference type="Proteomes" id="UP000580250">
    <property type="component" value="Unassembled WGS sequence"/>
</dbReference>
<evidence type="ECO:0000313" key="1">
    <source>
        <dbReference type="EMBL" id="CAD2176539.1"/>
    </source>
</evidence>
<dbReference type="AlphaFoldDB" id="A0A6V7VP26"/>
<comment type="caution">
    <text evidence="1">The sequence shown here is derived from an EMBL/GenBank/DDBJ whole genome shotgun (WGS) entry which is preliminary data.</text>
</comment>
<gene>
    <name evidence="1" type="ORF">MENT_LOCUS28356</name>
</gene>
<dbReference type="EMBL" id="CAJEWN010000278">
    <property type="protein sequence ID" value="CAD2176539.1"/>
    <property type="molecule type" value="Genomic_DNA"/>
</dbReference>
<organism evidence="1 2">
    <name type="scientific">Meloidogyne enterolobii</name>
    <name type="common">Root-knot nematode worm</name>
    <name type="synonym">Meloidogyne mayaguensis</name>
    <dbReference type="NCBI Taxonomy" id="390850"/>
    <lineage>
        <taxon>Eukaryota</taxon>
        <taxon>Metazoa</taxon>
        <taxon>Ecdysozoa</taxon>
        <taxon>Nematoda</taxon>
        <taxon>Chromadorea</taxon>
        <taxon>Rhabditida</taxon>
        <taxon>Tylenchina</taxon>
        <taxon>Tylenchomorpha</taxon>
        <taxon>Tylenchoidea</taxon>
        <taxon>Meloidogynidae</taxon>
        <taxon>Meloidogyninae</taxon>
        <taxon>Meloidogyne</taxon>
    </lineage>
</organism>
<proteinExistence type="predicted"/>
<protein>
    <submittedName>
        <fullName evidence="1">Uncharacterized protein</fullName>
    </submittedName>
</protein>
<sequence length="54" mass="6386">MEDENGIPKDDGIRWQAEFFSFFYFKRERGIFCLALGCYCERLVLLLIQVCSKS</sequence>
<evidence type="ECO:0000313" key="2">
    <source>
        <dbReference type="Proteomes" id="UP000580250"/>
    </source>
</evidence>
<accession>A0A6V7VP26</accession>
<reference evidence="1 2" key="1">
    <citation type="submission" date="2020-08" db="EMBL/GenBank/DDBJ databases">
        <authorList>
            <person name="Koutsovoulos G."/>
            <person name="Danchin GJ E."/>
        </authorList>
    </citation>
    <scope>NUCLEOTIDE SEQUENCE [LARGE SCALE GENOMIC DNA]</scope>
</reference>